<evidence type="ECO:0000256" key="2">
    <source>
        <dbReference type="ARBA" id="ARBA00009928"/>
    </source>
</evidence>
<dbReference type="InterPro" id="IPR036697">
    <property type="entry name" value="Hemocyanin_N_sf"/>
</dbReference>
<keyword evidence="3" id="KW-0479">Metal-binding</keyword>
<dbReference type="SUPFAM" id="SSF48056">
    <property type="entry name" value="Di-copper centre-containing domain"/>
    <property type="match status" value="1"/>
</dbReference>
<dbReference type="Proteomes" id="UP000494165">
    <property type="component" value="Unassembled WGS sequence"/>
</dbReference>
<dbReference type="SUPFAM" id="SSF48050">
    <property type="entry name" value="Hemocyanin, N-terminal domain"/>
    <property type="match status" value="1"/>
</dbReference>
<dbReference type="SUPFAM" id="SSF81296">
    <property type="entry name" value="E set domains"/>
    <property type="match status" value="1"/>
</dbReference>
<evidence type="ECO:0000256" key="7">
    <source>
        <dbReference type="SAM" id="SignalP"/>
    </source>
</evidence>
<evidence type="ECO:0000313" key="12">
    <source>
        <dbReference type="Proteomes" id="UP000494165"/>
    </source>
</evidence>
<dbReference type="GO" id="GO:0006582">
    <property type="term" value="P:melanin metabolic process"/>
    <property type="evidence" value="ECO:0007669"/>
    <property type="project" value="UniProtKB-ARBA"/>
</dbReference>
<evidence type="ECO:0000259" key="10">
    <source>
        <dbReference type="Pfam" id="PF03723"/>
    </source>
</evidence>
<dbReference type="Pfam" id="PF03723">
    <property type="entry name" value="Hemocyanin_C"/>
    <property type="match status" value="1"/>
</dbReference>
<comment type="similarity">
    <text evidence="2">Belongs to the tyrosinase family.</text>
</comment>
<dbReference type="Pfam" id="PF00372">
    <property type="entry name" value="Hemocyanin_M"/>
    <property type="match status" value="1"/>
</dbReference>
<evidence type="ECO:0000259" key="9">
    <source>
        <dbReference type="Pfam" id="PF03722"/>
    </source>
</evidence>
<keyword evidence="7" id="KW-0732">Signal</keyword>
<organism evidence="11 12">
    <name type="scientific">Cloeon dipterum</name>
    <dbReference type="NCBI Taxonomy" id="197152"/>
    <lineage>
        <taxon>Eukaryota</taxon>
        <taxon>Metazoa</taxon>
        <taxon>Ecdysozoa</taxon>
        <taxon>Arthropoda</taxon>
        <taxon>Hexapoda</taxon>
        <taxon>Insecta</taxon>
        <taxon>Pterygota</taxon>
        <taxon>Palaeoptera</taxon>
        <taxon>Ephemeroptera</taxon>
        <taxon>Pisciforma</taxon>
        <taxon>Baetidae</taxon>
        <taxon>Cloeon</taxon>
    </lineage>
</organism>
<keyword evidence="4" id="KW-0560">Oxidoreductase</keyword>
<feature type="domain" description="Hemocyanin N-terminal" evidence="9">
    <location>
        <begin position="92"/>
        <end position="157"/>
    </location>
</feature>
<accession>A0A8S1CHC8</accession>
<dbReference type="InterPro" id="IPR005203">
    <property type="entry name" value="Hemocyanin_C"/>
</dbReference>
<proteinExistence type="inferred from homology"/>
<dbReference type="PANTHER" id="PTHR11511">
    <property type="entry name" value="LARVAL STORAGE PROTEIN/PHENOLOXIDASE"/>
    <property type="match status" value="1"/>
</dbReference>
<evidence type="ECO:0000256" key="5">
    <source>
        <dbReference type="ARBA" id="ARBA00023008"/>
    </source>
</evidence>
<dbReference type="InterPro" id="IPR000896">
    <property type="entry name" value="Hemocyanin/hexamerin_mid_dom"/>
</dbReference>
<dbReference type="OrthoDB" id="8119704at2759"/>
<dbReference type="PRINTS" id="PR00187">
    <property type="entry name" value="HAEMOCYANIN"/>
</dbReference>
<dbReference type="PROSITE" id="PS00210">
    <property type="entry name" value="HEMOCYANIN_2"/>
    <property type="match status" value="1"/>
</dbReference>
<evidence type="ECO:0000259" key="8">
    <source>
        <dbReference type="Pfam" id="PF00372"/>
    </source>
</evidence>
<gene>
    <name evidence="11" type="ORF">CLODIP_2_CD13380</name>
</gene>
<feature type="signal peptide" evidence="7">
    <location>
        <begin position="1"/>
        <end position="17"/>
    </location>
</feature>
<dbReference type="Pfam" id="PF03722">
    <property type="entry name" value="Hemocyanin_N"/>
    <property type="match status" value="1"/>
</dbReference>
<evidence type="ECO:0008006" key="13">
    <source>
        <dbReference type="Google" id="ProtNLM"/>
    </source>
</evidence>
<dbReference type="Gene3D" id="1.10.1280.10">
    <property type="entry name" value="Di-copper center containing domain from catechol oxidase"/>
    <property type="match status" value="1"/>
</dbReference>
<comment type="cofactor">
    <cofactor evidence="1">
        <name>Cu(2+)</name>
        <dbReference type="ChEBI" id="CHEBI:29036"/>
    </cofactor>
</comment>
<dbReference type="AlphaFoldDB" id="A0A8S1CHC8"/>
<protein>
    <recommendedName>
        <fullName evidence="13">Tyrosinase copper-binding domain-containing protein</fullName>
    </recommendedName>
</protein>
<keyword evidence="12" id="KW-1185">Reference proteome</keyword>
<name>A0A8S1CHC8_9INSE</name>
<evidence type="ECO:0000256" key="6">
    <source>
        <dbReference type="ARBA" id="ARBA00023033"/>
    </source>
</evidence>
<dbReference type="Gene3D" id="2.60.40.1520">
    <property type="entry name" value="Hemocyanin, C-terminal domain"/>
    <property type="match status" value="1"/>
</dbReference>
<dbReference type="GO" id="GO:0046872">
    <property type="term" value="F:metal ion binding"/>
    <property type="evidence" value="ECO:0007669"/>
    <property type="project" value="UniProtKB-KW"/>
</dbReference>
<feature type="domain" description="Hemocyanin C-terminal" evidence="10">
    <location>
        <begin position="441"/>
        <end position="515"/>
    </location>
</feature>
<evidence type="ECO:0000256" key="4">
    <source>
        <dbReference type="ARBA" id="ARBA00023002"/>
    </source>
</evidence>
<dbReference type="GO" id="GO:0004503">
    <property type="term" value="F:tyrosinase activity"/>
    <property type="evidence" value="ECO:0007669"/>
    <property type="project" value="UniProtKB-ARBA"/>
</dbReference>
<comment type="caution">
    <text evidence="11">The sequence shown here is derived from an EMBL/GenBank/DDBJ whole genome shotgun (WGS) entry which is preliminary data.</text>
</comment>
<keyword evidence="6" id="KW-0503">Monooxygenase</keyword>
<dbReference type="InterPro" id="IPR013788">
    <property type="entry name" value="Hemocyanin/hexamerin"/>
</dbReference>
<dbReference type="PROSITE" id="PS00209">
    <property type="entry name" value="HEMOCYANIN_1"/>
    <property type="match status" value="1"/>
</dbReference>
<dbReference type="InterPro" id="IPR014756">
    <property type="entry name" value="Ig_E-set"/>
</dbReference>
<keyword evidence="5" id="KW-0186">Copper</keyword>
<dbReference type="InterPro" id="IPR037020">
    <property type="entry name" value="Hemocyanin_C_sf"/>
</dbReference>
<dbReference type="InterPro" id="IPR005204">
    <property type="entry name" value="Hemocyanin_N"/>
</dbReference>
<dbReference type="EMBL" id="CADEPI010000027">
    <property type="protein sequence ID" value="CAB3366921.1"/>
    <property type="molecule type" value="Genomic_DNA"/>
</dbReference>
<sequence>MILKLTPLILLIAAVECQFNSQDATLAMLERVNEPLFIPKCETGVMLEVPTDYLPSGYQEAAIQNQLNNRFRNRIQIPIKKIQIPDVSDLLALPRLGTFSTFVPRHRKLSARLITLFMEMRTVEDFFALAAYLRDRINPSLFVYAFSVAIMNRQDTRNVRLPPVSETFPGRYVDGSVFVRAREESYILSDSLVSMRATIEIPQDYTATQREPEHRVAYFREDLGINLHHWHWHLIYPFEGPREVVQKNRRGELFYYAHQQIIGRYDFERLCNKLPRTVRLQNFAEPIPEAYFPKLTSQIASRNWQSRPGGLRMRDINREADQLKVDIADLERWRARFLEAIERGRVESTNGTTIPLTEQNGIDILGDMMEPSQYSVNPQLYGQLHNMLHVVISLIHDPDHRFLETFSVIGEASTAMRDPAFYRIHSLVNDIFNLHKQSLPRYTVQQLEFQGIQVRGIEISTKGTTQRNTFMTYWEKSTVDLSRGMDFFPRGPVFARFTHLQHMPFTLNVDVRSITKNILCCVFYEITFRLPTLAKEDKL</sequence>
<evidence type="ECO:0000256" key="1">
    <source>
        <dbReference type="ARBA" id="ARBA00001973"/>
    </source>
</evidence>
<feature type="domain" description="Hemocyanin middle" evidence="8">
    <location>
        <begin position="163"/>
        <end position="432"/>
    </location>
</feature>
<evidence type="ECO:0000256" key="3">
    <source>
        <dbReference type="ARBA" id="ARBA00022723"/>
    </source>
</evidence>
<evidence type="ECO:0000313" key="11">
    <source>
        <dbReference type="EMBL" id="CAB3366921.1"/>
    </source>
</evidence>
<dbReference type="PANTHER" id="PTHR11511:SF4">
    <property type="entry name" value="PHENOLOXIDASE 2-RELATED"/>
    <property type="match status" value="1"/>
</dbReference>
<reference evidence="11 12" key="1">
    <citation type="submission" date="2020-04" db="EMBL/GenBank/DDBJ databases">
        <authorList>
            <person name="Alioto T."/>
            <person name="Alioto T."/>
            <person name="Gomez Garrido J."/>
        </authorList>
    </citation>
    <scope>NUCLEOTIDE SEQUENCE [LARGE SCALE GENOMIC DNA]</scope>
</reference>
<feature type="chain" id="PRO_5035855128" description="Tyrosinase copper-binding domain-containing protein" evidence="7">
    <location>
        <begin position="18"/>
        <end position="539"/>
    </location>
</feature>
<dbReference type="InterPro" id="IPR008922">
    <property type="entry name" value="Di-copper_centre_dom_sf"/>
</dbReference>
<dbReference type="Gene3D" id="1.20.1370.10">
    <property type="entry name" value="Hemocyanin, N-terminal domain"/>
    <property type="match status" value="1"/>
</dbReference>